<keyword evidence="2" id="KW-0689">Ribosomal protein</keyword>
<dbReference type="SUPFAM" id="SSF55729">
    <property type="entry name" value="Acyl-CoA N-acyltransferases (Nat)"/>
    <property type="match status" value="1"/>
</dbReference>
<dbReference type="AlphaFoldDB" id="A0A1H1M5W3"/>
<dbReference type="OrthoDB" id="5243635at2"/>
<name>A0A1H1M5W3_9ACTN</name>
<keyword evidence="2" id="KW-0687">Ribonucleoprotein</keyword>
<dbReference type="GO" id="GO:0016747">
    <property type="term" value="F:acyltransferase activity, transferring groups other than amino-acyl groups"/>
    <property type="evidence" value="ECO:0007669"/>
    <property type="project" value="InterPro"/>
</dbReference>
<reference evidence="2 3" key="1">
    <citation type="submission" date="2016-10" db="EMBL/GenBank/DDBJ databases">
        <authorList>
            <person name="de Groot N.N."/>
        </authorList>
    </citation>
    <scope>NUCLEOTIDE SEQUENCE [LARGE SCALE GENOMIC DNA]</scope>
    <source>
        <strain evidence="2 3">DSM 22024</strain>
    </source>
</reference>
<dbReference type="GO" id="GO:0005840">
    <property type="term" value="C:ribosome"/>
    <property type="evidence" value="ECO:0007669"/>
    <property type="project" value="UniProtKB-KW"/>
</dbReference>
<feature type="domain" description="N-acetyltransferase" evidence="1">
    <location>
        <begin position="5"/>
        <end position="163"/>
    </location>
</feature>
<keyword evidence="3" id="KW-1185">Reference proteome</keyword>
<dbReference type="Proteomes" id="UP000198983">
    <property type="component" value="Chromosome I"/>
</dbReference>
<dbReference type="RefSeq" id="WP_092650438.1">
    <property type="nucleotide sequence ID" value="NZ_LT629732.1"/>
</dbReference>
<dbReference type="STRING" id="117157.SAMN04489717_0665"/>
<organism evidence="2 3">
    <name type="scientific">Actinopolymorpha singaporensis</name>
    <dbReference type="NCBI Taxonomy" id="117157"/>
    <lineage>
        <taxon>Bacteria</taxon>
        <taxon>Bacillati</taxon>
        <taxon>Actinomycetota</taxon>
        <taxon>Actinomycetes</taxon>
        <taxon>Propionibacteriales</taxon>
        <taxon>Actinopolymorphaceae</taxon>
        <taxon>Actinopolymorpha</taxon>
    </lineage>
</organism>
<accession>A0A1H1M5W3</accession>
<dbReference type="EMBL" id="LT629732">
    <property type="protein sequence ID" value="SDR81429.1"/>
    <property type="molecule type" value="Genomic_DNA"/>
</dbReference>
<dbReference type="InterPro" id="IPR000182">
    <property type="entry name" value="GNAT_dom"/>
</dbReference>
<sequence length="164" mass="17993">MPGEYEVRPPVLADADALGEVHVRVWREAYPGLMPQEYLDQLDPRRSAERWRATLTDGSAEQLVRLVGLHAGEIAGFVVVGPARDDNPPAPRELQAINVLAAHHGTGLADLLLATALGDSPAYLWVLEGNERAIAFYRRHGFTTDGATTTHESTGKPLHRMVRQ</sequence>
<dbReference type="Gene3D" id="3.40.630.30">
    <property type="match status" value="1"/>
</dbReference>
<dbReference type="Pfam" id="PF00583">
    <property type="entry name" value="Acetyltransf_1"/>
    <property type="match status" value="1"/>
</dbReference>
<evidence type="ECO:0000313" key="3">
    <source>
        <dbReference type="Proteomes" id="UP000198983"/>
    </source>
</evidence>
<proteinExistence type="predicted"/>
<evidence type="ECO:0000259" key="1">
    <source>
        <dbReference type="PROSITE" id="PS51186"/>
    </source>
</evidence>
<protein>
    <submittedName>
        <fullName evidence="2">Ribosomal protein S18 acetylase RimI</fullName>
    </submittedName>
</protein>
<dbReference type="InterPro" id="IPR016181">
    <property type="entry name" value="Acyl_CoA_acyltransferase"/>
</dbReference>
<gene>
    <name evidence="2" type="ORF">SAMN04489717_0665</name>
</gene>
<dbReference type="PROSITE" id="PS51186">
    <property type="entry name" value="GNAT"/>
    <property type="match status" value="1"/>
</dbReference>
<evidence type="ECO:0000313" key="2">
    <source>
        <dbReference type="EMBL" id="SDR81429.1"/>
    </source>
</evidence>